<name>A0ABY5P8R8_9LACT</name>
<reference evidence="1 2" key="1">
    <citation type="submission" date="2022-08" db="EMBL/GenBank/DDBJ databases">
        <title>Aerococcaceae sp. nov isolated from spoiled eye mask.</title>
        <authorList>
            <person name="Zhou G."/>
            <person name="Xie X.-B."/>
            <person name="Shi Q.-S."/>
            <person name="Wang Y.-S."/>
            <person name="Wen X."/>
            <person name="Peng H."/>
            <person name="Yang X.-J."/>
            <person name="Tao H.-B."/>
            <person name="Huang X.-M."/>
        </authorList>
    </citation>
    <scope>NUCLEOTIDE SEQUENCE [LARGE SCALE GENOMIC DNA]</scope>
    <source>
        <strain evidence="2">DM20194951</strain>
    </source>
</reference>
<sequence>MNKIIELMLAIKEKVTVFYHKDTKQFDYFPISEFELRELNTDTLLPINDVNNFRLPSHEEINHKEIMRFFVREFVEDKEIRKQLFDILKRYEYMDAYLEKLHEVNLYDDFVASCGDIYIQIFEEWAEKNNLDFK</sequence>
<proteinExistence type="predicted"/>
<evidence type="ECO:0000313" key="1">
    <source>
        <dbReference type="EMBL" id="UUX34818.1"/>
    </source>
</evidence>
<evidence type="ECO:0000313" key="2">
    <source>
        <dbReference type="Proteomes" id="UP001315967"/>
    </source>
</evidence>
<gene>
    <name evidence="1" type="ORF">NRE15_03975</name>
</gene>
<dbReference type="RefSeq" id="WP_313794320.1">
    <property type="nucleotide sequence ID" value="NZ_CP102453.1"/>
</dbReference>
<dbReference type="EMBL" id="CP102453">
    <property type="protein sequence ID" value="UUX34818.1"/>
    <property type="molecule type" value="Genomic_DNA"/>
</dbReference>
<protein>
    <submittedName>
        <fullName evidence="1">Uncharacterized protein</fullName>
    </submittedName>
</protein>
<keyword evidence="2" id="KW-1185">Reference proteome</keyword>
<dbReference type="Proteomes" id="UP001315967">
    <property type="component" value="Chromosome"/>
</dbReference>
<accession>A0ABY5P8R8</accession>
<organism evidence="1 2">
    <name type="scientific">Fundicoccus culcitae</name>
    <dbReference type="NCBI Taxonomy" id="2969821"/>
    <lineage>
        <taxon>Bacteria</taxon>
        <taxon>Bacillati</taxon>
        <taxon>Bacillota</taxon>
        <taxon>Bacilli</taxon>
        <taxon>Lactobacillales</taxon>
        <taxon>Aerococcaceae</taxon>
        <taxon>Fundicoccus</taxon>
    </lineage>
</organism>